<dbReference type="InterPro" id="IPR037523">
    <property type="entry name" value="VOC_core"/>
</dbReference>
<protein>
    <submittedName>
        <fullName evidence="2">Glyoxalase/bleomycin resistance/extradiol dioxygenase family protein</fullName>
    </submittedName>
</protein>
<feature type="domain" description="VOC" evidence="1">
    <location>
        <begin position="5"/>
        <end position="129"/>
    </location>
</feature>
<reference evidence="2 3" key="1">
    <citation type="submission" date="2019-01" db="EMBL/GenBank/DDBJ databases">
        <title>Lacibacter sp. strain TTM-7.</title>
        <authorList>
            <person name="Chen W.-M."/>
        </authorList>
    </citation>
    <scope>NUCLEOTIDE SEQUENCE [LARGE SCALE GENOMIC DNA]</scope>
    <source>
        <strain evidence="2 3">TTM-7</strain>
    </source>
</reference>
<dbReference type="OrthoDB" id="9798430at2"/>
<dbReference type="AlphaFoldDB" id="A0A4Q1CNP8"/>
<dbReference type="InterPro" id="IPR029068">
    <property type="entry name" value="Glyas_Bleomycin-R_OHBP_Dase"/>
</dbReference>
<keyword evidence="3" id="KW-1185">Reference proteome</keyword>
<name>A0A4Q1CNP8_9BACT</name>
<evidence type="ECO:0000313" key="3">
    <source>
        <dbReference type="Proteomes" id="UP000290204"/>
    </source>
</evidence>
<gene>
    <name evidence="2" type="ORF">ESA94_04835</name>
</gene>
<dbReference type="Proteomes" id="UP000290204">
    <property type="component" value="Unassembled WGS sequence"/>
</dbReference>
<dbReference type="Pfam" id="PF00903">
    <property type="entry name" value="Glyoxalase"/>
    <property type="match status" value="1"/>
</dbReference>
<dbReference type="RefSeq" id="WP_129129712.1">
    <property type="nucleotide sequence ID" value="NZ_SDHW01000001.1"/>
</dbReference>
<dbReference type="InterPro" id="IPR004360">
    <property type="entry name" value="Glyas_Fos-R_dOase_dom"/>
</dbReference>
<sequence length="136" mass="15053">MSHVKSIYINLPVKDLAVTKAFWTSLGFSFNAQFSNDKAVCLILNEGSIYAMLLTHEFFAGFTTRTVADGSSTQVIIAIDVESREKVDALVQAALANGGSRYREAADHGWMYYDSFADPDGHQWEVMFSDPSKFPG</sequence>
<dbReference type="EMBL" id="SDHW01000001">
    <property type="protein sequence ID" value="RXK62341.1"/>
    <property type="molecule type" value="Genomic_DNA"/>
</dbReference>
<dbReference type="GO" id="GO:0051213">
    <property type="term" value="F:dioxygenase activity"/>
    <property type="evidence" value="ECO:0007669"/>
    <property type="project" value="UniProtKB-KW"/>
</dbReference>
<keyword evidence="2" id="KW-0223">Dioxygenase</keyword>
<evidence type="ECO:0000259" key="1">
    <source>
        <dbReference type="PROSITE" id="PS51819"/>
    </source>
</evidence>
<dbReference type="Gene3D" id="3.10.180.10">
    <property type="entry name" value="2,3-Dihydroxybiphenyl 1,2-Dioxygenase, domain 1"/>
    <property type="match status" value="1"/>
</dbReference>
<proteinExistence type="predicted"/>
<dbReference type="SUPFAM" id="SSF54593">
    <property type="entry name" value="Glyoxalase/Bleomycin resistance protein/Dihydroxybiphenyl dioxygenase"/>
    <property type="match status" value="1"/>
</dbReference>
<accession>A0A4Q1CNP8</accession>
<evidence type="ECO:0000313" key="2">
    <source>
        <dbReference type="EMBL" id="RXK62341.1"/>
    </source>
</evidence>
<dbReference type="PROSITE" id="PS51819">
    <property type="entry name" value="VOC"/>
    <property type="match status" value="1"/>
</dbReference>
<dbReference type="PANTHER" id="PTHR36503">
    <property type="entry name" value="BLR2520 PROTEIN"/>
    <property type="match status" value="1"/>
</dbReference>
<comment type="caution">
    <text evidence="2">The sequence shown here is derived from an EMBL/GenBank/DDBJ whole genome shotgun (WGS) entry which is preliminary data.</text>
</comment>
<organism evidence="2 3">
    <name type="scientific">Lacibacter luteus</name>
    <dbReference type="NCBI Taxonomy" id="2508719"/>
    <lineage>
        <taxon>Bacteria</taxon>
        <taxon>Pseudomonadati</taxon>
        <taxon>Bacteroidota</taxon>
        <taxon>Chitinophagia</taxon>
        <taxon>Chitinophagales</taxon>
        <taxon>Chitinophagaceae</taxon>
        <taxon>Lacibacter</taxon>
    </lineage>
</organism>
<dbReference type="PANTHER" id="PTHR36503:SF2">
    <property type="entry name" value="BLR2408 PROTEIN"/>
    <property type="match status" value="1"/>
</dbReference>
<keyword evidence="2" id="KW-0560">Oxidoreductase</keyword>